<dbReference type="InterPro" id="IPR036514">
    <property type="entry name" value="SGNH_hydro_sf"/>
</dbReference>
<dbReference type="InterPro" id="IPR005181">
    <property type="entry name" value="SASA"/>
</dbReference>
<comment type="caution">
    <text evidence="5">The sequence shown here is derived from an EMBL/GenBank/DDBJ whole genome shotgun (WGS) entry which is preliminary data.</text>
</comment>
<keyword evidence="6" id="KW-1185">Reference proteome</keyword>
<feature type="chain" id="PRO_5046596215" evidence="3">
    <location>
        <begin position="28"/>
        <end position="328"/>
    </location>
</feature>
<organism evidence="5 6">
    <name type="scientific">Rubellimicrobium aerolatum</name>
    <dbReference type="NCBI Taxonomy" id="490979"/>
    <lineage>
        <taxon>Bacteria</taxon>
        <taxon>Pseudomonadati</taxon>
        <taxon>Pseudomonadota</taxon>
        <taxon>Alphaproteobacteria</taxon>
        <taxon>Rhodobacterales</taxon>
        <taxon>Roseobacteraceae</taxon>
        <taxon>Rubellimicrobium</taxon>
    </lineage>
</organism>
<reference evidence="6" key="1">
    <citation type="journal article" date="2019" name="Int. J. Syst. Evol. Microbiol.">
        <title>The Global Catalogue of Microorganisms (GCM) 10K type strain sequencing project: providing services to taxonomists for standard genome sequencing and annotation.</title>
        <authorList>
            <consortium name="The Broad Institute Genomics Platform"/>
            <consortium name="The Broad Institute Genome Sequencing Center for Infectious Disease"/>
            <person name="Wu L."/>
            <person name="Ma J."/>
        </authorList>
    </citation>
    <scope>NUCLEOTIDE SEQUENCE [LARGE SCALE GENOMIC DNA]</scope>
    <source>
        <strain evidence="6">KACC 11588</strain>
    </source>
</reference>
<feature type="signal peptide" evidence="3">
    <location>
        <begin position="1"/>
        <end position="27"/>
    </location>
</feature>
<evidence type="ECO:0000256" key="2">
    <source>
        <dbReference type="SAM" id="MobiDB-lite"/>
    </source>
</evidence>
<evidence type="ECO:0000256" key="3">
    <source>
        <dbReference type="SAM" id="SignalP"/>
    </source>
</evidence>
<dbReference type="Pfam" id="PF03629">
    <property type="entry name" value="SASA"/>
    <property type="match status" value="1"/>
</dbReference>
<evidence type="ECO:0000259" key="4">
    <source>
        <dbReference type="Pfam" id="PF03629"/>
    </source>
</evidence>
<gene>
    <name evidence="5" type="ORF">ACFPOC_07915</name>
</gene>
<protein>
    <submittedName>
        <fullName evidence="5">Sialate O-acetylesterase</fullName>
    </submittedName>
</protein>
<dbReference type="Gene3D" id="3.40.50.1110">
    <property type="entry name" value="SGNH hydrolase"/>
    <property type="match status" value="1"/>
</dbReference>
<evidence type="ECO:0000313" key="6">
    <source>
        <dbReference type="Proteomes" id="UP001596056"/>
    </source>
</evidence>
<evidence type="ECO:0000313" key="5">
    <source>
        <dbReference type="EMBL" id="MFC5566347.1"/>
    </source>
</evidence>
<proteinExistence type="predicted"/>
<dbReference type="EMBL" id="JBHSNA010000005">
    <property type="protein sequence ID" value="MFC5566347.1"/>
    <property type="molecule type" value="Genomic_DNA"/>
</dbReference>
<keyword evidence="1" id="KW-0378">Hydrolase</keyword>
<feature type="domain" description="Sialate O-acetylesterase" evidence="4">
    <location>
        <begin position="128"/>
        <end position="291"/>
    </location>
</feature>
<dbReference type="SUPFAM" id="SSF52266">
    <property type="entry name" value="SGNH hydrolase"/>
    <property type="match status" value="1"/>
</dbReference>
<sequence length="328" mass="35222">MFNRRLRGWRGLALVLVALLAAFQAGAVTATMSPALRDAVLEGKRLIRVSLGLPKDWVPVPRLADYDPPAPVPCPPPGESVLIVTGGQSNAANSNSSLLPAREGSRVVTFYDGRCYPQADPVLGAAGQGGSLWVEFGARLEARLDRPIVFVHGAIGSTQFADWVDPRSGYLDALVATASGALAQGYRDPLVIWHQGETDAEIDPDGRDTVPAVRALLALLLDRIPDASIYLLQGSRCGPRFHPAATEAIRRAAAGLDRVTVGLDTDQMDEDLRRDGCHFNSLGRTWLVERLLVELDPLLAESPVLATGPDQFGPDQYGPDRSGPDRSH</sequence>
<dbReference type="Proteomes" id="UP001596056">
    <property type="component" value="Unassembled WGS sequence"/>
</dbReference>
<dbReference type="RefSeq" id="WP_209839928.1">
    <property type="nucleotide sequence ID" value="NZ_JAGGJP010000006.1"/>
</dbReference>
<name>A0ABW0SBN3_9RHOB</name>
<feature type="region of interest" description="Disordered" evidence="2">
    <location>
        <begin position="304"/>
        <end position="328"/>
    </location>
</feature>
<keyword evidence="3" id="KW-0732">Signal</keyword>
<accession>A0ABW0SBN3</accession>
<evidence type="ECO:0000256" key="1">
    <source>
        <dbReference type="ARBA" id="ARBA00022801"/>
    </source>
</evidence>